<feature type="chain" id="PRO_5046357432" evidence="2">
    <location>
        <begin position="19"/>
        <end position="210"/>
    </location>
</feature>
<evidence type="ECO:0000256" key="1">
    <source>
        <dbReference type="SAM" id="MobiDB-lite"/>
    </source>
</evidence>
<evidence type="ECO:0000313" key="5">
    <source>
        <dbReference type="Proteomes" id="UP001549691"/>
    </source>
</evidence>
<dbReference type="RefSeq" id="WP_354601097.1">
    <property type="nucleotide sequence ID" value="NZ_JBEWZI010000010.1"/>
</dbReference>
<evidence type="ECO:0000313" key="4">
    <source>
        <dbReference type="EMBL" id="MET7014635.1"/>
    </source>
</evidence>
<comment type="caution">
    <text evidence="4">The sequence shown here is derived from an EMBL/GenBank/DDBJ whole genome shotgun (WGS) entry which is preliminary data.</text>
</comment>
<protein>
    <submittedName>
        <fullName evidence="4">DUF2059 domain-containing protein</fullName>
    </submittedName>
</protein>
<dbReference type="InterPro" id="IPR018637">
    <property type="entry name" value="DUF2059"/>
</dbReference>
<evidence type="ECO:0000259" key="3">
    <source>
        <dbReference type="Pfam" id="PF09832"/>
    </source>
</evidence>
<name>A0ABV2TL39_9RHOO</name>
<feature type="region of interest" description="Disordered" evidence="1">
    <location>
        <begin position="171"/>
        <end position="210"/>
    </location>
</feature>
<dbReference type="EMBL" id="JBEWZI010000010">
    <property type="protein sequence ID" value="MET7014635.1"/>
    <property type="molecule type" value="Genomic_DNA"/>
</dbReference>
<accession>A0ABV2TL39</accession>
<dbReference type="Pfam" id="PF09832">
    <property type="entry name" value="DUF2059"/>
    <property type="match status" value="1"/>
</dbReference>
<evidence type="ECO:0000256" key="2">
    <source>
        <dbReference type="SAM" id="SignalP"/>
    </source>
</evidence>
<dbReference type="Proteomes" id="UP001549691">
    <property type="component" value="Unassembled WGS sequence"/>
</dbReference>
<keyword evidence="2" id="KW-0732">Signal</keyword>
<organism evidence="4 5">
    <name type="scientific">Uliginosibacterium flavum</name>
    <dbReference type="NCBI Taxonomy" id="1396831"/>
    <lineage>
        <taxon>Bacteria</taxon>
        <taxon>Pseudomonadati</taxon>
        <taxon>Pseudomonadota</taxon>
        <taxon>Betaproteobacteria</taxon>
        <taxon>Rhodocyclales</taxon>
        <taxon>Zoogloeaceae</taxon>
        <taxon>Uliginosibacterium</taxon>
    </lineage>
</organism>
<feature type="compositionally biased region" description="Basic and acidic residues" evidence="1">
    <location>
        <begin position="177"/>
        <end position="190"/>
    </location>
</feature>
<feature type="signal peptide" evidence="2">
    <location>
        <begin position="1"/>
        <end position="18"/>
    </location>
</feature>
<reference evidence="4 5" key="1">
    <citation type="submission" date="2024-07" db="EMBL/GenBank/DDBJ databases">
        <title>Uliginosibacterium flavum JJ3220;KACC:17644.</title>
        <authorList>
            <person name="Kim M.K."/>
        </authorList>
    </citation>
    <scope>NUCLEOTIDE SEQUENCE [LARGE SCALE GENOMIC DNA]</scope>
    <source>
        <strain evidence="4 5">KACC:17644</strain>
    </source>
</reference>
<sequence>MKRFAALLLLLCSCAAWADEASHRRLAEELMGLTQTEATVRNWRKRFEAQAQEMVEEAVQGRRPEQLSDAQRQSVRRFSEHGAEALDAGLNWNKLKDPLAKLYMDTFTESETRELVVFYKTALGQKMLRGLPALSEGIAKIVRAQVDVMRPQLQGISQDFQAEFARAASAAPSGAKPADKVFDKPAEKSSGKVPAAAGACRNAKTGQACA</sequence>
<gene>
    <name evidence="4" type="ORF">ABXR19_10590</name>
</gene>
<keyword evidence="5" id="KW-1185">Reference proteome</keyword>
<proteinExistence type="predicted"/>
<feature type="domain" description="DUF2059" evidence="3">
    <location>
        <begin position="94"/>
        <end position="143"/>
    </location>
</feature>